<comment type="caution">
    <text evidence="1">The sequence shown here is derived from an EMBL/GenBank/DDBJ whole genome shotgun (WGS) entry which is preliminary data.</text>
</comment>
<reference evidence="1 2" key="1">
    <citation type="journal article" date="2019" name="Int. J. Syst. Evol. Microbiol.">
        <title>The Global Catalogue of Microorganisms (GCM) 10K type strain sequencing project: providing services to taxonomists for standard genome sequencing and annotation.</title>
        <authorList>
            <consortium name="The Broad Institute Genomics Platform"/>
            <consortium name="The Broad Institute Genome Sequencing Center for Infectious Disease"/>
            <person name="Wu L."/>
            <person name="Ma J."/>
        </authorList>
    </citation>
    <scope>NUCLEOTIDE SEQUENCE [LARGE SCALE GENOMIC DNA]</scope>
    <source>
        <strain evidence="1 2">JCM 14919</strain>
    </source>
</reference>
<dbReference type="EMBL" id="BAAAOP010000009">
    <property type="protein sequence ID" value="GAA2189154.1"/>
    <property type="molecule type" value="Genomic_DNA"/>
</dbReference>
<dbReference type="Proteomes" id="UP001501084">
    <property type="component" value="Unassembled WGS sequence"/>
</dbReference>
<gene>
    <name evidence="1" type="ORF">GCM10009786_21190</name>
</gene>
<name>A0ABN3B7N4_9MICO</name>
<accession>A0ABN3B7N4</accession>
<sequence>MGSGGVVGSGVGAGSDVSVGVAEGSDVDGVLVAPGAVEGPVAHPVSRIALHSTAAAQVRIVRMRSP</sequence>
<evidence type="ECO:0000313" key="1">
    <source>
        <dbReference type="EMBL" id="GAA2189154.1"/>
    </source>
</evidence>
<evidence type="ECO:0000313" key="2">
    <source>
        <dbReference type="Proteomes" id="UP001501084"/>
    </source>
</evidence>
<organism evidence="1 2">
    <name type="scientific">Leucobacter alluvii</name>
    <dbReference type="NCBI Taxonomy" id="340321"/>
    <lineage>
        <taxon>Bacteria</taxon>
        <taxon>Bacillati</taxon>
        <taxon>Actinomycetota</taxon>
        <taxon>Actinomycetes</taxon>
        <taxon>Micrococcales</taxon>
        <taxon>Microbacteriaceae</taxon>
        <taxon>Leucobacter</taxon>
    </lineage>
</organism>
<keyword evidence="2" id="KW-1185">Reference proteome</keyword>
<proteinExistence type="predicted"/>
<protein>
    <submittedName>
        <fullName evidence="1">Uncharacterized protein</fullName>
    </submittedName>
</protein>